<evidence type="ECO:0000256" key="9">
    <source>
        <dbReference type="ARBA" id="ARBA00030238"/>
    </source>
</evidence>
<dbReference type="GO" id="GO:0005509">
    <property type="term" value="F:calcium ion binding"/>
    <property type="evidence" value="ECO:0007669"/>
    <property type="project" value="InterPro"/>
</dbReference>
<feature type="chain" id="PRO_5023114936" description="alpha-amylase" evidence="12">
    <location>
        <begin position="24"/>
        <end position="1408"/>
    </location>
</feature>
<dbReference type="EMBL" id="VAHF01000010">
    <property type="protein sequence ID" value="TXG52410.1"/>
    <property type="molecule type" value="Genomic_DNA"/>
</dbReference>
<dbReference type="Gene3D" id="3.20.20.80">
    <property type="entry name" value="Glycosidases"/>
    <property type="match status" value="2"/>
</dbReference>
<accession>A0A5C7H613</accession>
<dbReference type="InterPro" id="IPR006047">
    <property type="entry name" value="GH13_cat_dom"/>
</dbReference>
<dbReference type="EC" id="3.2.1.1" evidence="4"/>
<dbReference type="NCBIfam" id="TIGR00756">
    <property type="entry name" value="PPR"/>
    <property type="match status" value="4"/>
</dbReference>
<dbReference type="InterPro" id="IPR013780">
    <property type="entry name" value="Glyco_hydro_b"/>
</dbReference>
<feature type="domain" description="Alpha-amylase C-terminal beta-sheet" evidence="14">
    <location>
        <begin position="363"/>
        <end position="423"/>
    </location>
</feature>
<name>A0A5C7H613_9ROSI</name>
<evidence type="ECO:0000259" key="14">
    <source>
        <dbReference type="SMART" id="SM00810"/>
    </source>
</evidence>
<dbReference type="SUPFAM" id="SSF51011">
    <property type="entry name" value="Glycosyl hydrolase domain"/>
    <property type="match status" value="2"/>
</dbReference>
<dbReference type="PANTHER" id="PTHR43447">
    <property type="entry name" value="ALPHA-AMYLASE"/>
    <property type="match status" value="1"/>
</dbReference>
<keyword evidence="5" id="KW-0677">Repeat</keyword>
<feature type="domain" description="Alpha-amylase C-terminal beta-sheet" evidence="14">
    <location>
        <begin position="1347"/>
        <end position="1407"/>
    </location>
</feature>
<dbReference type="SMART" id="SM00810">
    <property type="entry name" value="Alpha-amyl_C2"/>
    <property type="match status" value="2"/>
</dbReference>
<evidence type="ECO:0000256" key="3">
    <source>
        <dbReference type="ARBA" id="ARBA00008061"/>
    </source>
</evidence>
<feature type="signal peptide" evidence="12">
    <location>
        <begin position="1"/>
        <end position="23"/>
    </location>
</feature>
<evidence type="ECO:0000256" key="2">
    <source>
        <dbReference type="ARBA" id="ARBA00001913"/>
    </source>
</evidence>
<evidence type="ECO:0000256" key="12">
    <source>
        <dbReference type="SAM" id="SignalP"/>
    </source>
</evidence>
<dbReference type="Proteomes" id="UP000323000">
    <property type="component" value="Chromosome 10"/>
</dbReference>
<protein>
    <recommendedName>
        <fullName evidence="4">alpha-amylase</fullName>
        <ecNumber evidence="4">3.2.1.1</ecNumber>
    </recommendedName>
    <alternativeName>
        <fullName evidence="9">1,4-alpha-D-glucan glucanohydrolase</fullName>
    </alternativeName>
</protein>
<comment type="catalytic activity">
    <reaction evidence="1">
        <text>Endohydrolysis of (1-&gt;4)-alpha-D-glucosidic linkages in polysaccharides containing three or more (1-&gt;4)-alpha-linked D-glucose units.</text>
        <dbReference type="EC" id="3.2.1.1"/>
    </reaction>
</comment>
<feature type="domain" description="Glycosyl hydrolase family 13 catalytic" evidence="13">
    <location>
        <begin position="24"/>
        <end position="362"/>
    </location>
</feature>
<evidence type="ECO:0000256" key="11">
    <source>
        <dbReference type="RuleBase" id="RU003615"/>
    </source>
</evidence>
<dbReference type="OrthoDB" id="204980at2759"/>
<dbReference type="Pfam" id="PF01535">
    <property type="entry name" value="PPR"/>
    <property type="match status" value="4"/>
</dbReference>
<comment type="caution">
    <text evidence="15">The sequence shown here is derived from an EMBL/GenBank/DDBJ whole genome shotgun (WGS) entry which is preliminary data.</text>
</comment>
<gene>
    <name evidence="15" type="ORF">EZV62_021579</name>
</gene>
<keyword evidence="6" id="KW-0378">Hydrolase</keyword>
<keyword evidence="16" id="KW-1185">Reference proteome</keyword>
<evidence type="ECO:0000256" key="6">
    <source>
        <dbReference type="ARBA" id="ARBA00022801"/>
    </source>
</evidence>
<evidence type="ECO:0000313" key="16">
    <source>
        <dbReference type="Proteomes" id="UP000323000"/>
    </source>
</evidence>
<evidence type="ECO:0000256" key="4">
    <source>
        <dbReference type="ARBA" id="ARBA00012595"/>
    </source>
</evidence>
<evidence type="ECO:0000256" key="8">
    <source>
        <dbReference type="ARBA" id="ARBA00023295"/>
    </source>
</evidence>
<dbReference type="FunFam" id="1.25.40.10:FF:000288">
    <property type="entry name" value="Pentatricopeptide repeat-containing protein At4g02750"/>
    <property type="match status" value="1"/>
</dbReference>
<comment type="similarity">
    <text evidence="3 11">Belongs to the glycosyl hydrolase 13 family.</text>
</comment>
<evidence type="ECO:0000313" key="15">
    <source>
        <dbReference type="EMBL" id="TXG52410.1"/>
    </source>
</evidence>
<feature type="repeat" description="PPR" evidence="10">
    <location>
        <begin position="587"/>
        <end position="621"/>
    </location>
</feature>
<dbReference type="SMART" id="SM00642">
    <property type="entry name" value="Aamy"/>
    <property type="match status" value="2"/>
</dbReference>
<dbReference type="FunFam" id="1.25.40.10:FF:001228">
    <property type="entry name" value="Pentatricopeptide repeat-containing protein At4g20770"/>
    <property type="match status" value="1"/>
</dbReference>
<feature type="repeat" description="PPR" evidence="10">
    <location>
        <begin position="486"/>
        <end position="520"/>
    </location>
</feature>
<dbReference type="Pfam" id="PF13041">
    <property type="entry name" value="PPR_2"/>
    <property type="match status" value="3"/>
</dbReference>
<dbReference type="Gene3D" id="1.25.40.10">
    <property type="entry name" value="Tetratricopeptide repeat domain"/>
    <property type="match status" value="6"/>
</dbReference>
<organism evidence="15 16">
    <name type="scientific">Acer yangbiense</name>
    <dbReference type="NCBI Taxonomy" id="1000413"/>
    <lineage>
        <taxon>Eukaryota</taxon>
        <taxon>Viridiplantae</taxon>
        <taxon>Streptophyta</taxon>
        <taxon>Embryophyta</taxon>
        <taxon>Tracheophyta</taxon>
        <taxon>Spermatophyta</taxon>
        <taxon>Magnoliopsida</taxon>
        <taxon>eudicotyledons</taxon>
        <taxon>Gunneridae</taxon>
        <taxon>Pentapetalae</taxon>
        <taxon>rosids</taxon>
        <taxon>malvids</taxon>
        <taxon>Sapindales</taxon>
        <taxon>Sapindaceae</taxon>
        <taxon>Hippocastanoideae</taxon>
        <taxon>Acereae</taxon>
        <taxon>Acer</taxon>
    </lineage>
</organism>
<keyword evidence="8" id="KW-0326">Glycosidase</keyword>
<feature type="repeat" description="PPR" evidence="10">
    <location>
        <begin position="783"/>
        <end position="817"/>
    </location>
</feature>
<evidence type="ECO:0000256" key="10">
    <source>
        <dbReference type="PROSITE-ProRule" id="PRU00708"/>
    </source>
</evidence>
<evidence type="ECO:0000256" key="5">
    <source>
        <dbReference type="ARBA" id="ARBA00022737"/>
    </source>
</evidence>
<feature type="domain" description="Glycosyl hydrolase family 13 catalytic" evidence="13">
    <location>
        <begin position="1046"/>
        <end position="1346"/>
    </location>
</feature>
<dbReference type="FunFam" id="1.25.40.10:FF:000073">
    <property type="entry name" value="Pentatricopeptide repeat-containing protein chloroplastic"/>
    <property type="match status" value="1"/>
</dbReference>
<dbReference type="InterPro" id="IPR017853">
    <property type="entry name" value="GH"/>
</dbReference>
<dbReference type="Pfam" id="PF00128">
    <property type="entry name" value="Alpha-amylase"/>
    <property type="match status" value="1"/>
</dbReference>
<dbReference type="PROSITE" id="PS51375">
    <property type="entry name" value="PPR"/>
    <property type="match status" value="4"/>
</dbReference>
<dbReference type="InterPro" id="IPR002885">
    <property type="entry name" value="PPR_rpt"/>
</dbReference>
<evidence type="ECO:0000256" key="1">
    <source>
        <dbReference type="ARBA" id="ARBA00000548"/>
    </source>
</evidence>
<keyword evidence="12" id="KW-0732">Signal</keyword>
<dbReference type="PRINTS" id="PR00110">
    <property type="entry name" value="ALPHAAMYLASE"/>
</dbReference>
<dbReference type="Gene3D" id="2.60.40.1180">
    <property type="entry name" value="Golgi alpha-mannosidase II"/>
    <property type="match status" value="2"/>
</dbReference>
<evidence type="ECO:0000256" key="7">
    <source>
        <dbReference type="ARBA" id="ARBA00023277"/>
    </source>
</evidence>
<dbReference type="InterPro" id="IPR046848">
    <property type="entry name" value="E_motif"/>
</dbReference>
<evidence type="ECO:0000259" key="13">
    <source>
        <dbReference type="SMART" id="SM00642"/>
    </source>
</evidence>
<dbReference type="FunFam" id="3.20.20.80:FF:000058">
    <property type="entry name" value="Alpha-amylase 1"/>
    <property type="match status" value="1"/>
</dbReference>
<dbReference type="GO" id="GO:0005975">
    <property type="term" value="P:carbohydrate metabolic process"/>
    <property type="evidence" value="ECO:0007669"/>
    <property type="project" value="InterPro"/>
</dbReference>
<dbReference type="InterPro" id="IPR006046">
    <property type="entry name" value="Alpha_amylase"/>
</dbReference>
<dbReference type="CDD" id="cd11314">
    <property type="entry name" value="AmyAc_arch_bac_plant_AmyA"/>
    <property type="match status" value="2"/>
</dbReference>
<feature type="repeat" description="PPR" evidence="10">
    <location>
        <begin position="884"/>
        <end position="918"/>
    </location>
</feature>
<dbReference type="Pfam" id="PF20431">
    <property type="entry name" value="E_motif"/>
    <property type="match status" value="1"/>
</dbReference>
<dbReference type="InterPro" id="IPR011990">
    <property type="entry name" value="TPR-like_helical_dom_sf"/>
</dbReference>
<dbReference type="InterPro" id="IPR012850">
    <property type="entry name" value="A-amylase_bs_C"/>
</dbReference>
<dbReference type="SUPFAM" id="SSF51445">
    <property type="entry name" value="(Trans)glycosidases"/>
    <property type="match status" value="2"/>
</dbReference>
<reference evidence="16" key="1">
    <citation type="journal article" date="2019" name="Gigascience">
        <title>De novo genome assembly of the endangered Acer yangbiense, a plant species with extremely small populations endemic to Yunnan Province, China.</title>
        <authorList>
            <person name="Yang J."/>
            <person name="Wariss H.M."/>
            <person name="Tao L."/>
            <person name="Zhang R."/>
            <person name="Yun Q."/>
            <person name="Hollingsworth P."/>
            <person name="Dao Z."/>
            <person name="Luo G."/>
            <person name="Guo H."/>
            <person name="Ma Y."/>
            <person name="Sun W."/>
        </authorList>
    </citation>
    <scope>NUCLEOTIDE SEQUENCE [LARGE SCALE GENOMIC DNA]</scope>
    <source>
        <strain evidence="16">cv. Malutang</strain>
    </source>
</reference>
<proteinExistence type="inferred from homology"/>
<keyword evidence="7" id="KW-0119">Carbohydrate metabolism</keyword>
<dbReference type="FunFam" id="1.25.40.10:FF:001319">
    <property type="entry name" value="Pentatricopeptide repeat-containing protein"/>
    <property type="match status" value="1"/>
</dbReference>
<dbReference type="Pfam" id="PF07821">
    <property type="entry name" value="Alpha-amyl_C2"/>
    <property type="match status" value="2"/>
</dbReference>
<dbReference type="GO" id="GO:0004556">
    <property type="term" value="F:alpha-amylase activity"/>
    <property type="evidence" value="ECO:0007669"/>
    <property type="project" value="UniProtKB-EC"/>
</dbReference>
<comment type="cofactor">
    <cofactor evidence="2">
        <name>Ca(2+)</name>
        <dbReference type="ChEBI" id="CHEBI:29108"/>
    </cofactor>
</comment>
<sequence length="1408" mass="156623">MSLLTSLCFLSLFLSVFPSFTSPTLLFQGFNWESCNKPGGWYNSLKNTIPDLANAGITHVWLPPPSQSVGPQGYMPGRLYDLDTSKYGSQSELKSLIQAFHQKGIKCLADIVINHRTAERKDERGIYCIFEGGTPDDRLDWGPSFICRDDLVYSNGQGNLDTGDHFEPAPDIDHLNQRVQKELSDWMNWLKTDIGFDGFRFDFVKGYAPSITKIYMEQTSPNFAVGEKWDSLSYGQDGKPDANQDAHRGALKDWIQTAGGVVTAFDFTTKGILQAAVQGELWRLKDSNGKPPGLIGLLPANAVTFIDNHDTGSTQKLWPFPSDKVMLGYTYILTHPGIPSIFYDHFFDWGLKDKITKLVAIRNKHGISTTSRVNILASESDLYMAAIDDKIIMKIGPKMDLGNLVPSNYHVATSGNDYAVWERTSTKSSSSSSLYPILEVNQIHTHLVKLGIDQFVYVSTSLLDLYMKWGCNYSARKLFDHMPNRDVVTWNALICGYSRNGYDFDALRLFVQLFREGFNPCETTLVSVVPSCGRQELVCQGRSIHGFSIKTGLDLDSEVKNVLTSMYAKCSNLEAAELLFEYMLEKSVVSWNTMIVAYGQNGFFDKAMFVFKQMQERRVEVNSVTILSLMSANADPESTHCYVIKSGFINDASVITSLVCVYAKNRDEESAERLYKLFPEENLVSLTAIISSYSEKGNMGLVMERFAQMQQLDMKLDAVAIVSILHGITNPDYIDIGVAFHGYGVKTGLCTDCLVANGLITMYSKFTDIDAVFSLFSEMNKKSLISWNSVISGCVQAGRASDAVELFCQMQTYGLRPDAITIASLLSGCSQLGYMQFGKKLHCYILRNNLEVEDFVCTALIDMYIKCGSIEQAEKVFKNIKEPRLAAWNSMITGYSLNGFEQEALTCYSEMRKQGLKPDKITFLGVLAACNHGGLVDEGRRYFQIMIQEFKMTPTLQHFASMVDLLGRAGLFEEAILFIKNVVTEPDFAVWGALLSACCIHQQVKLGECIARKLYFLDCRNGGLYVSMSNLYAAKGMWDDVARLREMMRDSGGDGCSGVSLIEVVTDNSSNNSLGSSGCDGVFVIAAGYLPGRLYDLETSKYGSKSDLKSLIDAFHQKGIKCMADIIINHRTAEKQDERGIFSIFEGNPDTGEDFKGAPDIDHLNPTVQKELLDGMKWLKTEVGFDGWRFDMATGYAPSIAKIYMEKTSPNFAVGEKWDSLSYGQDGKPDANQDALKDWIQAAGGVVTAFDITTKGILQAAVEGELWRLKDANGKPPGLIGILPENAVTFIDNHDTESQKIWPFPGEKVSLGYVYILTHPGIPSVFYDHFFEWGKKEELIKLVAIRNKNGIGPASKVNILAAESDLYMAAIDDKIIMKIGPKMDLGNLLPSNYQVATSGKDYAVWEKH</sequence>